<evidence type="ECO:0000256" key="1">
    <source>
        <dbReference type="ARBA" id="ARBA00022468"/>
    </source>
</evidence>
<evidence type="ECO:0000313" key="5">
    <source>
        <dbReference type="EMBL" id="TCV88838.1"/>
    </source>
</evidence>
<dbReference type="GO" id="GO:0005096">
    <property type="term" value="F:GTPase activator activity"/>
    <property type="evidence" value="ECO:0007669"/>
    <property type="project" value="UniProtKB-KW"/>
</dbReference>
<comment type="similarity">
    <text evidence="3">Belongs to the YihI family.</text>
</comment>
<evidence type="ECO:0000256" key="4">
    <source>
        <dbReference type="SAM" id="MobiDB-lite"/>
    </source>
</evidence>
<name>A0A4R3YCM6_9PAST</name>
<gene>
    <name evidence="3 6" type="primary">yihI</name>
    <name evidence="5" type="ORF">EDC16_103192</name>
    <name evidence="6" type="ORF">FHQ21_01285</name>
</gene>
<proteinExistence type="inferred from homology"/>
<feature type="compositionally biased region" description="Basic and acidic residues" evidence="4">
    <location>
        <begin position="56"/>
        <end position="70"/>
    </location>
</feature>
<comment type="subunit">
    <text evidence="3">Interacts with Der.</text>
</comment>
<dbReference type="Proteomes" id="UP000305526">
    <property type="component" value="Unassembled WGS sequence"/>
</dbReference>
<keyword evidence="8" id="KW-1185">Reference proteome</keyword>
<reference evidence="5 7" key="1">
    <citation type="submission" date="2019-03" db="EMBL/GenBank/DDBJ databases">
        <title>Genomic Encyclopedia of Type Strains, Phase IV (KMG-IV): sequencing the most valuable type-strain genomes for metagenomic binning, comparative biology and taxonomic classification.</title>
        <authorList>
            <person name="Goeker M."/>
        </authorList>
    </citation>
    <scope>NUCLEOTIDE SEQUENCE [LARGE SCALE GENOMIC DNA]</scope>
    <source>
        <strain evidence="5 7">DSM 28140</strain>
    </source>
</reference>
<keyword evidence="1 3" id="KW-0343">GTPase activation</keyword>
<keyword evidence="2 3" id="KW-0690">Ribosome biogenesis</keyword>
<comment type="caution">
    <text evidence="5">The sequence shown here is derived from an EMBL/GenBank/DDBJ whole genome shotgun (WGS) entry which is preliminary data.</text>
</comment>
<reference evidence="6 8" key="2">
    <citation type="submission" date="2019-05" db="EMBL/GenBank/DDBJ databases">
        <title>Pasteurellaceae isolates from reptiles.</title>
        <authorList>
            <person name="Bojesen A.M."/>
            <person name="Lund E."/>
        </authorList>
    </citation>
    <scope>NUCLEOTIDE SEQUENCE [LARGE SCALE GENOMIC DNA]</scope>
    <source>
        <strain evidence="6 8">ELNT2x</strain>
    </source>
</reference>
<feature type="region of interest" description="Disordered" evidence="4">
    <location>
        <begin position="1"/>
        <end position="89"/>
    </location>
</feature>
<evidence type="ECO:0000313" key="7">
    <source>
        <dbReference type="Proteomes" id="UP000294619"/>
    </source>
</evidence>
<evidence type="ECO:0000256" key="2">
    <source>
        <dbReference type="ARBA" id="ARBA00022517"/>
    </source>
</evidence>
<accession>A0A4R3YCM6</accession>
<evidence type="ECO:0000313" key="6">
    <source>
        <dbReference type="EMBL" id="TNG93406.1"/>
    </source>
</evidence>
<dbReference type="AlphaFoldDB" id="A0A4R3YCM6"/>
<sequence>MARQKKTRKISDVMPVRRTDKAPPMANVKSKKGRKPTRYELDVQAREEKRKKKHKGLDAGSRHSAADKNSNKQSVVKADPRVGSRKKIPLMIEMVNKPEKGKVITPIKPEPTEIKKIDPMLELEQLENNECLNELLDQLDAGKTLSAEDQQFVDDCLRRIEQLMQELGLNEEDEDENSEDALYRTFNTIDINKFR</sequence>
<dbReference type="InterPro" id="IPR007336">
    <property type="entry name" value="YihI"/>
</dbReference>
<protein>
    <recommendedName>
        <fullName evidence="3">Der GTPase-activating protein YihI</fullName>
    </recommendedName>
</protein>
<feature type="compositionally biased region" description="Basic and acidic residues" evidence="4">
    <location>
        <begin position="9"/>
        <end position="21"/>
    </location>
</feature>
<feature type="compositionally biased region" description="Basic and acidic residues" evidence="4">
    <location>
        <begin position="37"/>
        <end position="48"/>
    </location>
</feature>
<evidence type="ECO:0000256" key="3">
    <source>
        <dbReference type="HAMAP-Rule" id="MF_01058"/>
    </source>
</evidence>
<dbReference type="GO" id="GO:0042254">
    <property type="term" value="P:ribosome biogenesis"/>
    <property type="evidence" value="ECO:0007669"/>
    <property type="project" value="UniProtKB-KW"/>
</dbReference>
<dbReference type="NCBIfam" id="NF003560">
    <property type="entry name" value="PRK05244.1-1"/>
    <property type="match status" value="1"/>
</dbReference>
<comment type="function">
    <text evidence="3">A GTPase-activating protein (GAP) that modifies Der/EngA GTPase function. May play a role in ribosome biogenesis.</text>
</comment>
<dbReference type="Pfam" id="PF04220">
    <property type="entry name" value="YihI"/>
    <property type="match status" value="1"/>
</dbReference>
<dbReference type="EMBL" id="SMCP01000003">
    <property type="protein sequence ID" value="TCV88838.1"/>
    <property type="molecule type" value="Genomic_DNA"/>
</dbReference>
<dbReference type="HAMAP" id="MF_01058">
    <property type="entry name" value="GAP_YihI"/>
    <property type="match status" value="1"/>
</dbReference>
<dbReference type="Proteomes" id="UP000294619">
    <property type="component" value="Unassembled WGS sequence"/>
</dbReference>
<dbReference type="EMBL" id="VDGV01000008">
    <property type="protein sequence ID" value="TNG93406.1"/>
    <property type="molecule type" value="Genomic_DNA"/>
</dbReference>
<evidence type="ECO:0000313" key="8">
    <source>
        <dbReference type="Proteomes" id="UP000305526"/>
    </source>
</evidence>
<dbReference type="RefSeq" id="WP_132965812.1">
    <property type="nucleotide sequence ID" value="NZ_LEKL01000026.1"/>
</dbReference>
<organism evidence="5 7">
    <name type="scientific">Testudinibacter aquarius</name>
    <dbReference type="NCBI Taxonomy" id="1524974"/>
    <lineage>
        <taxon>Bacteria</taxon>
        <taxon>Pseudomonadati</taxon>
        <taxon>Pseudomonadota</taxon>
        <taxon>Gammaproteobacteria</taxon>
        <taxon>Pasteurellales</taxon>
        <taxon>Pasteurellaceae</taxon>
        <taxon>Testudinibacter</taxon>
    </lineage>
</organism>